<dbReference type="VEuPathDB" id="FungiDB:I7I53_00624"/>
<organism evidence="1 2">
    <name type="scientific">Ajellomyces capsulatus (strain H88)</name>
    <name type="common">Darling's disease fungus</name>
    <name type="synonym">Histoplasma capsulatum</name>
    <dbReference type="NCBI Taxonomy" id="544711"/>
    <lineage>
        <taxon>Eukaryota</taxon>
        <taxon>Fungi</taxon>
        <taxon>Dikarya</taxon>
        <taxon>Ascomycota</taxon>
        <taxon>Pezizomycotina</taxon>
        <taxon>Eurotiomycetes</taxon>
        <taxon>Eurotiomycetidae</taxon>
        <taxon>Onygenales</taxon>
        <taxon>Ajellomycetaceae</taxon>
        <taxon>Histoplasma</taxon>
    </lineage>
</organism>
<protein>
    <submittedName>
        <fullName evidence="1">Uncharacterized protein</fullName>
    </submittedName>
</protein>
<reference evidence="1" key="1">
    <citation type="submission" date="2021-01" db="EMBL/GenBank/DDBJ databases">
        <title>Chromosome-level genome assembly of a human fungal pathogen reveals clustering of transcriptionally co-regulated genes.</title>
        <authorList>
            <person name="Voorhies M."/>
            <person name="Cohen S."/>
            <person name="Shea T.P."/>
            <person name="Petrus S."/>
            <person name="Munoz J.F."/>
            <person name="Poplawski S."/>
            <person name="Goldman W.E."/>
            <person name="Michael T."/>
            <person name="Cuomo C.A."/>
            <person name="Sil A."/>
            <person name="Beyhan S."/>
        </authorList>
    </citation>
    <scope>NUCLEOTIDE SEQUENCE</scope>
    <source>
        <strain evidence="1">H88</strain>
    </source>
</reference>
<gene>
    <name evidence="1" type="ORF">I7I53_00624</name>
</gene>
<accession>A0A8A1LH53</accession>
<dbReference type="AlphaFoldDB" id="A0A8A1LH53"/>
<evidence type="ECO:0000313" key="1">
    <source>
        <dbReference type="EMBL" id="QSS53379.1"/>
    </source>
</evidence>
<name>A0A8A1LH53_AJEC8</name>
<sequence>MPSVNNLPCIQQSFCHTCKHEWKIGNCKGFSACPLWKDERGPYPSRPYRMISPGSLQGRWKRDIEQPIRSRSRIRGWKL</sequence>
<dbReference type="EMBL" id="CP069104">
    <property type="protein sequence ID" value="QSS53379.1"/>
    <property type="molecule type" value="Genomic_DNA"/>
</dbReference>
<evidence type="ECO:0000313" key="2">
    <source>
        <dbReference type="Proteomes" id="UP000663419"/>
    </source>
</evidence>
<dbReference type="Proteomes" id="UP000663419">
    <property type="component" value="Chromosome 3"/>
</dbReference>
<proteinExistence type="predicted"/>